<accession>A0A0A9F0A3</accession>
<proteinExistence type="predicted"/>
<evidence type="ECO:0000256" key="1">
    <source>
        <dbReference type="SAM" id="MobiDB-lite"/>
    </source>
</evidence>
<evidence type="ECO:0000313" key="2">
    <source>
        <dbReference type="EMBL" id="JAE01718.1"/>
    </source>
</evidence>
<feature type="region of interest" description="Disordered" evidence="1">
    <location>
        <begin position="25"/>
        <end position="52"/>
    </location>
</feature>
<dbReference type="EMBL" id="GBRH01196178">
    <property type="protein sequence ID" value="JAE01718.1"/>
    <property type="molecule type" value="Transcribed_RNA"/>
</dbReference>
<dbReference type="AlphaFoldDB" id="A0A0A9F0A3"/>
<sequence length="52" mass="5608">MPAAAAINHPLPTDELIGRELRRTGGVRIETGARTEGYSEERKGNFNDGVAI</sequence>
<feature type="compositionally biased region" description="Basic and acidic residues" evidence="1">
    <location>
        <begin position="31"/>
        <end position="45"/>
    </location>
</feature>
<organism evidence="2">
    <name type="scientific">Arundo donax</name>
    <name type="common">Giant reed</name>
    <name type="synonym">Donax arundinaceus</name>
    <dbReference type="NCBI Taxonomy" id="35708"/>
    <lineage>
        <taxon>Eukaryota</taxon>
        <taxon>Viridiplantae</taxon>
        <taxon>Streptophyta</taxon>
        <taxon>Embryophyta</taxon>
        <taxon>Tracheophyta</taxon>
        <taxon>Spermatophyta</taxon>
        <taxon>Magnoliopsida</taxon>
        <taxon>Liliopsida</taxon>
        <taxon>Poales</taxon>
        <taxon>Poaceae</taxon>
        <taxon>PACMAD clade</taxon>
        <taxon>Arundinoideae</taxon>
        <taxon>Arundineae</taxon>
        <taxon>Arundo</taxon>
    </lineage>
</organism>
<protein>
    <submittedName>
        <fullName evidence="2">Uncharacterized protein</fullName>
    </submittedName>
</protein>
<reference evidence="2" key="2">
    <citation type="journal article" date="2015" name="Data Brief">
        <title>Shoot transcriptome of the giant reed, Arundo donax.</title>
        <authorList>
            <person name="Barrero R.A."/>
            <person name="Guerrero F.D."/>
            <person name="Moolhuijzen P."/>
            <person name="Goolsby J.A."/>
            <person name="Tidwell J."/>
            <person name="Bellgard S.E."/>
            <person name="Bellgard M.I."/>
        </authorList>
    </citation>
    <scope>NUCLEOTIDE SEQUENCE</scope>
    <source>
        <tissue evidence="2">Shoot tissue taken approximately 20 cm above the soil surface</tissue>
    </source>
</reference>
<name>A0A0A9F0A3_ARUDO</name>
<reference evidence="2" key="1">
    <citation type="submission" date="2014-09" db="EMBL/GenBank/DDBJ databases">
        <authorList>
            <person name="Magalhaes I.L.F."/>
            <person name="Oliveira U."/>
            <person name="Santos F.R."/>
            <person name="Vidigal T.H.D.A."/>
            <person name="Brescovit A.D."/>
            <person name="Santos A.J."/>
        </authorList>
    </citation>
    <scope>NUCLEOTIDE SEQUENCE</scope>
    <source>
        <tissue evidence="2">Shoot tissue taken approximately 20 cm above the soil surface</tissue>
    </source>
</reference>